<name>A0A9X9LMJ6_GULGU</name>
<gene>
    <name evidence="2" type="ORF">BN2614_LOCUS5</name>
</gene>
<dbReference type="Proteomes" id="UP000269945">
    <property type="component" value="Unassembled WGS sequence"/>
</dbReference>
<feature type="compositionally biased region" description="Polar residues" evidence="1">
    <location>
        <begin position="1"/>
        <end position="19"/>
    </location>
</feature>
<proteinExistence type="predicted"/>
<keyword evidence="3" id="KW-1185">Reference proteome</keyword>
<evidence type="ECO:0000313" key="2">
    <source>
        <dbReference type="EMBL" id="VCW76918.1"/>
    </source>
</evidence>
<organism evidence="2 3">
    <name type="scientific">Gulo gulo</name>
    <name type="common">Wolverine</name>
    <name type="synonym">Gluton</name>
    <dbReference type="NCBI Taxonomy" id="48420"/>
    <lineage>
        <taxon>Eukaryota</taxon>
        <taxon>Metazoa</taxon>
        <taxon>Chordata</taxon>
        <taxon>Craniata</taxon>
        <taxon>Vertebrata</taxon>
        <taxon>Euteleostomi</taxon>
        <taxon>Mammalia</taxon>
        <taxon>Eutheria</taxon>
        <taxon>Laurasiatheria</taxon>
        <taxon>Carnivora</taxon>
        <taxon>Caniformia</taxon>
        <taxon>Musteloidea</taxon>
        <taxon>Mustelidae</taxon>
        <taxon>Guloninae</taxon>
        <taxon>Gulo</taxon>
    </lineage>
</organism>
<feature type="region of interest" description="Disordered" evidence="1">
    <location>
        <begin position="1"/>
        <end position="66"/>
    </location>
</feature>
<dbReference type="AlphaFoldDB" id="A0A9X9LMJ6"/>
<sequence length="66" mass="6568">MQSSQPETQRSRRNLSQPGTLGPGSPRCARAEGVPLGVGRRNAGAARAEAGRGARTRGGAAGAPSG</sequence>
<evidence type="ECO:0000256" key="1">
    <source>
        <dbReference type="SAM" id="MobiDB-lite"/>
    </source>
</evidence>
<evidence type="ECO:0000313" key="3">
    <source>
        <dbReference type="Proteomes" id="UP000269945"/>
    </source>
</evidence>
<comment type="caution">
    <text evidence="2">The sequence shown here is derived from an EMBL/GenBank/DDBJ whole genome shotgun (WGS) entry which is preliminary data.</text>
</comment>
<reference evidence="2 3" key="1">
    <citation type="submission" date="2018-10" db="EMBL/GenBank/DDBJ databases">
        <authorList>
            <person name="Ekblom R."/>
            <person name="Jareborg N."/>
        </authorList>
    </citation>
    <scope>NUCLEOTIDE SEQUENCE [LARGE SCALE GENOMIC DNA]</scope>
    <source>
        <tissue evidence="2">Muscle</tissue>
    </source>
</reference>
<protein>
    <submittedName>
        <fullName evidence="2">Uncharacterized protein</fullName>
    </submittedName>
</protein>
<accession>A0A9X9LMJ6</accession>
<dbReference type="EMBL" id="CYRY02008088">
    <property type="protein sequence ID" value="VCW76918.1"/>
    <property type="molecule type" value="Genomic_DNA"/>
</dbReference>
<feature type="compositionally biased region" description="Low complexity" evidence="1">
    <location>
        <begin position="37"/>
        <end position="53"/>
    </location>
</feature>